<dbReference type="Gene3D" id="1.20.1270.360">
    <property type="match status" value="1"/>
</dbReference>
<organism evidence="1 2">
    <name type="scientific">Aquincola tertiaricarbonis</name>
    <dbReference type="NCBI Taxonomy" id="391953"/>
    <lineage>
        <taxon>Bacteria</taxon>
        <taxon>Pseudomonadati</taxon>
        <taxon>Pseudomonadota</taxon>
        <taxon>Betaproteobacteria</taxon>
        <taxon>Burkholderiales</taxon>
        <taxon>Sphaerotilaceae</taxon>
        <taxon>Aquincola</taxon>
    </lineage>
</organism>
<name>A0ABY4S746_AQUTE</name>
<dbReference type="InterPro" id="IPR005560">
    <property type="entry name" value="Csp_YhjQ"/>
</dbReference>
<evidence type="ECO:0000313" key="1">
    <source>
        <dbReference type="EMBL" id="URI07751.1"/>
    </source>
</evidence>
<dbReference type="EMBL" id="CP097635">
    <property type="protein sequence ID" value="URI07751.1"/>
    <property type="molecule type" value="Genomic_DNA"/>
</dbReference>
<dbReference type="PANTHER" id="PTHR37310:SF1">
    <property type="entry name" value="CYTOPLASMIC PROTEIN"/>
    <property type="match status" value="1"/>
</dbReference>
<dbReference type="Proteomes" id="UP001056201">
    <property type="component" value="Chromosome 1"/>
</dbReference>
<dbReference type="PANTHER" id="PTHR37310">
    <property type="entry name" value="CYTOPLASMIC PROTEIN-RELATED"/>
    <property type="match status" value="1"/>
</dbReference>
<dbReference type="CDD" id="cd08026">
    <property type="entry name" value="DUF326"/>
    <property type="match status" value="1"/>
</dbReference>
<sequence length="109" mass="11436">MPSPNEAACLRACHECAVACLQCATACLREPDPKPMAHCIALDLECADLCQLAVASIARGDEQVTAICTLCAQACSRCAAECGKHDMDHCKRCAEACKRCADACGAMSN</sequence>
<protein>
    <submittedName>
        <fullName evidence="1">Four-helix bundle copper-binding protein</fullName>
    </submittedName>
</protein>
<gene>
    <name evidence="1" type="ORF">MW290_03860</name>
</gene>
<reference evidence="1" key="1">
    <citation type="submission" date="2022-05" db="EMBL/GenBank/DDBJ databases">
        <title>An RpoN-dependent PEP-CTERM gene is involved in floc formation of an Aquincola tertiaricarbonis strain.</title>
        <authorList>
            <person name="Qiu D."/>
            <person name="Xia M."/>
        </authorList>
    </citation>
    <scope>NUCLEOTIDE SEQUENCE</scope>
    <source>
        <strain evidence="1">RN12</strain>
    </source>
</reference>
<keyword evidence="2" id="KW-1185">Reference proteome</keyword>
<proteinExistence type="predicted"/>
<dbReference type="RefSeq" id="WP_250195982.1">
    <property type="nucleotide sequence ID" value="NZ_CP097635.1"/>
</dbReference>
<dbReference type="InterPro" id="IPR044543">
    <property type="entry name" value="YHJQ-like"/>
</dbReference>
<accession>A0ABY4S746</accession>
<dbReference type="Pfam" id="PF03860">
    <property type="entry name" value="Csp"/>
    <property type="match status" value="1"/>
</dbReference>
<evidence type="ECO:0000313" key="2">
    <source>
        <dbReference type="Proteomes" id="UP001056201"/>
    </source>
</evidence>